<keyword evidence="4 6" id="KW-0472">Membrane</keyword>
<dbReference type="OrthoDB" id="1917746at2759"/>
<sequence length="250" mass="28391">MADHQRIHPMHDPEAPHRPTVPLVARGYSKSDQGNPAERYPPFRRTIPMSNLKPPKTRSCLCRCLCWILSLLTLLLLIVGIIAAIIYFVFQPKIPKYSIDGLKITEFNLSNDMSLSATFNVNITARNPNKKIGIYYESGSRISVWYHITQLCEGSLPKFYQGHRNTTVLDVALTGQTQNATDLLQSLQAQQQTGSIPLRLRARVPVRIKLGSLKLMKWKFLVRCNLVVDSLTANNVIRISSSKCKFRFRL</sequence>
<accession>A0A2R6RJC3</accession>
<feature type="transmembrane region" description="Helical" evidence="6">
    <location>
        <begin position="64"/>
        <end position="90"/>
    </location>
</feature>
<keyword evidence="2 6" id="KW-0812">Transmembrane</keyword>
<evidence type="ECO:0000259" key="7">
    <source>
        <dbReference type="Pfam" id="PF03168"/>
    </source>
</evidence>
<feature type="domain" description="Late embryogenesis abundant protein LEA-2 subgroup" evidence="7">
    <location>
        <begin position="123"/>
        <end position="214"/>
    </location>
</feature>
<feature type="compositionally biased region" description="Basic and acidic residues" evidence="5">
    <location>
        <begin position="1"/>
        <end position="17"/>
    </location>
</feature>
<dbReference type="PANTHER" id="PTHR31234">
    <property type="entry name" value="LATE EMBRYOGENESIS ABUNDANT (LEA) HYDROXYPROLINE-RICH GLYCOPROTEIN FAMILY"/>
    <property type="match status" value="1"/>
</dbReference>
<keyword evidence="9" id="KW-1185">Reference proteome</keyword>
<comment type="caution">
    <text evidence="8">The sequence shown here is derived from an EMBL/GenBank/DDBJ whole genome shotgun (WGS) entry which is preliminary data.</text>
</comment>
<evidence type="ECO:0000256" key="3">
    <source>
        <dbReference type="ARBA" id="ARBA00022989"/>
    </source>
</evidence>
<protein>
    <submittedName>
        <fullName evidence="8">NDR1/HIN1-Like protein</fullName>
    </submittedName>
</protein>
<dbReference type="Pfam" id="PF03168">
    <property type="entry name" value="LEA_2"/>
    <property type="match status" value="1"/>
</dbReference>
<dbReference type="Proteomes" id="UP000241394">
    <property type="component" value="Chromosome LG5"/>
</dbReference>
<dbReference type="AlphaFoldDB" id="A0A2R6RJC3"/>
<gene>
    <name evidence="8" type="ORF">CEY00_Acc05300</name>
</gene>
<reference evidence="9" key="2">
    <citation type="journal article" date="2018" name="BMC Genomics">
        <title>A manually annotated Actinidia chinensis var. chinensis (kiwifruit) genome highlights the challenges associated with draft genomes and gene prediction in plants.</title>
        <authorList>
            <person name="Pilkington S.M."/>
            <person name="Crowhurst R."/>
            <person name="Hilario E."/>
            <person name="Nardozza S."/>
            <person name="Fraser L."/>
            <person name="Peng Y."/>
            <person name="Gunaseelan K."/>
            <person name="Simpson R."/>
            <person name="Tahir J."/>
            <person name="Deroles S.C."/>
            <person name="Templeton K."/>
            <person name="Luo Z."/>
            <person name="Davy M."/>
            <person name="Cheng C."/>
            <person name="McNeilage M."/>
            <person name="Scaglione D."/>
            <person name="Liu Y."/>
            <person name="Zhang Q."/>
            <person name="Datson P."/>
            <person name="De Silva N."/>
            <person name="Gardiner S.E."/>
            <person name="Bassett H."/>
            <person name="Chagne D."/>
            <person name="McCallum J."/>
            <person name="Dzierzon H."/>
            <person name="Deng C."/>
            <person name="Wang Y.Y."/>
            <person name="Barron L."/>
            <person name="Manako K."/>
            <person name="Bowen J."/>
            <person name="Foster T.M."/>
            <person name="Erridge Z.A."/>
            <person name="Tiffin H."/>
            <person name="Waite C.N."/>
            <person name="Davies K.M."/>
            <person name="Grierson E.P."/>
            <person name="Laing W.A."/>
            <person name="Kirk R."/>
            <person name="Chen X."/>
            <person name="Wood M."/>
            <person name="Montefiori M."/>
            <person name="Brummell D.A."/>
            <person name="Schwinn K.E."/>
            <person name="Catanach A."/>
            <person name="Fullerton C."/>
            <person name="Li D."/>
            <person name="Meiyalaghan S."/>
            <person name="Nieuwenhuizen N."/>
            <person name="Read N."/>
            <person name="Prakash R."/>
            <person name="Hunter D."/>
            <person name="Zhang H."/>
            <person name="McKenzie M."/>
            <person name="Knabel M."/>
            <person name="Harris A."/>
            <person name="Allan A.C."/>
            <person name="Gleave A."/>
            <person name="Chen A."/>
            <person name="Janssen B.J."/>
            <person name="Plunkett B."/>
            <person name="Ampomah-Dwamena C."/>
            <person name="Voogd C."/>
            <person name="Leif D."/>
            <person name="Lafferty D."/>
            <person name="Souleyre E.J.F."/>
            <person name="Varkonyi-Gasic E."/>
            <person name="Gambi F."/>
            <person name="Hanley J."/>
            <person name="Yao J.L."/>
            <person name="Cheung J."/>
            <person name="David K.M."/>
            <person name="Warren B."/>
            <person name="Marsh K."/>
            <person name="Snowden K.C."/>
            <person name="Lin-Wang K."/>
            <person name="Brian L."/>
            <person name="Martinez-Sanchez M."/>
            <person name="Wang M."/>
            <person name="Ileperuma N."/>
            <person name="Macnee N."/>
            <person name="Campin R."/>
            <person name="McAtee P."/>
            <person name="Drummond R.S.M."/>
            <person name="Espley R.V."/>
            <person name="Ireland H.S."/>
            <person name="Wu R."/>
            <person name="Atkinson R.G."/>
            <person name="Karunairetnam S."/>
            <person name="Bulley S."/>
            <person name="Chunkath S."/>
            <person name="Hanley Z."/>
            <person name="Storey R."/>
            <person name="Thrimawithana A.H."/>
            <person name="Thomson S."/>
            <person name="David C."/>
            <person name="Testolin R."/>
            <person name="Huang H."/>
            <person name="Hellens R.P."/>
            <person name="Schaffer R.J."/>
        </authorList>
    </citation>
    <scope>NUCLEOTIDE SEQUENCE [LARGE SCALE GENOMIC DNA]</scope>
    <source>
        <strain evidence="9">cv. Red5</strain>
    </source>
</reference>
<feature type="region of interest" description="Disordered" evidence="5">
    <location>
        <begin position="1"/>
        <end position="40"/>
    </location>
</feature>
<proteinExistence type="predicted"/>
<reference evidence="8 9" key="1">
    <citation type="submission" date="2017-07" db="EMBL/GenBank/DDBJ databases">
        <title>An improved, manually edited Actinidia chinensis var. chinensis (kiwifruit) genome highlights the challenges associated with draft genomes and gene prediction in plants.</title>
        <authorList>
            <person name="Pilkington S."/>
            <person name="Crowhurst R."/>
            <person name="Hilario E."/>
            <person name="Nardozza S."/>
            <person name="Fraser L."/>
            <person name="Peng Y."/>
            <person name="Gunaseelan K."/>
            <person name="Simpson R."/>
            <person name="Tahir J."/>
            <person name="Deroles S."/>
            <person name="Templeton K."/>
            <person name="Luo Z."/>
            <person name="Davy M."/>
            <person name="Cheng C."/>
            <person name="Mcneilage M."/>
            <person name="Scaglione D."/>
            <person name="Liu Y."/>
            <person name="Zhang Q."/>
            <person name="Datson P."/>
            <person name="De Silva N."/>
            <person name="Gardiner S."/>
            <person name="Bassett H."/>
            <person name="Chagne D."/>
            <person name="Mccallum J."/>
            <person name="Dzierzon H."/>
            <person name="Deng C."/>
            <person name="Wang Y.-Y."/>
            <person name="Barron N."/>
            <person name="Manako K."/>
            <person name="Bowen J."/>
            <person name="Foster T."/>
            <person name="Erridge Z."/>
            <person name="Tiffin H."/>
            <person name="Waite C."/>
            <person name="Davies K."/>
            <person name="Grierson E."/>
            <person name="Laing W."/>
            <person name="Kirk R."/>
            <person name="Chen X."/>
            <person name="Wood M."/>
            <person name="Montefiori M."/>
            <person name="Brummell D."/>
            <person name="Schwinn K."/>
            <person name="Catanach A."/>
            <person name="Fullerton C."/>
            <person name="Li D."/>
            <person name="Meiyalaghan S."/>
            <person name="Nieuwenhuizen N."/>
            <person name="Read N."/>
            <person name="Prakash R."/>
            <person name="Hunter D."/>
            <person name="Zhang H."/>
            <person name="Mckenzie M."/>
            <person name="Knabel M."/>
            <person name="Harris A."/>
            <person name="Allan A."/>
            <person name="Chen A."/>
            <person name="Janssen B."/>
            <person name="Plunkett B."/>
            <person name="Dwamena C."/>
            <person name="Voogd C."/>
            <person name="Leif D."/>
            <person name="Lafferty D."/>
            <person name="Souleyre E."/>
            <person name="Varkonyi-Gasic E."/>
            <person name="Gambi F."/>
            <person name="Hanley J."/>
            <person name="Yao J.-L."/>
            <person name="Cheung J."/>
            <person name="David K."/>
            <person name="Warren B."/>
            <person name="Marsh K."/>
            <person name="Snowden K."/>
            <person name="Lin-Wang K."/>
            <person name="Brian L."/>
            <person name="Martinez-Sanchez M."/>
            <person name="Wang M."/>
            <person name="Ileperuma N."/>
            <person name="Macnee N."/>
            <person name="Campin R."/>
            <person name="Mcatee P."/>
            <person name="Drummond R."/>
            <person name="Espley R."/>
            <person name="Ireland H."/>
            <person name="Wu R."/>
            <person name="Atkinson R."/>
            <person name="Karunairetnam S."/>
            <person name="Bulley S."/>
            <person name="Chunkath S."/>
            <person name="Hanley Z."/>
            <person name="Storey R."/>
            <person name="Thrimawithana A."/>
            <person name="Thomson S."/>
            <person name="David C."/>
            <person name="Testolin R."/>
        </authorList>
    </citation>
    <scope>NUCLEOTIDE SEQUENCE [LARGE SCALE GENOMIC DNA]</scope>
    <source>
        <strain evidence="9">cv. Red5</strain>
        <tissue evidence="8">Young leaf</tissue>
    </source>
</reference>
<keyword evidence="3 6" id="KW-1133">Transmembrane helix</keyword>
<dbReference type="InterPro" id="IPR004864">
    <property type="entry name" value="LEA_2"/>
</dbReference>
<dbReference type="GO" id="GO:0005886">
    <property type="term" value="C:plasma membrane"/>
    <property type="evidence" value="ECO:0007669"/>
    <property type="project" value="TreeGrafter"/>
</dbReference>
<evidence type="ECO:0000256" key="6">
    <source>
        <dbReference type="SAM" id="Phobius"/>
    </source>
</evidence>
<name>A0A2R6RJC3_ACTCC</name>
<dbReference type="InterPro" id="IPR044839">
    <property type="entry name" value="NDR1-like"/>
</dbReference>
<evidence type="ECO:0000313" key="9">
    <source>
        <dbReference type="Proteomes" id="UP000241394"/>
    </source>
</evidence>
<dbReference type="FunCoup" id="A0A2R6RJC3">
    <property type="interactions" value="1214"/>
</dbReference>
<evidence type="ECO:0000313" key="8">
    <source>
        <dbReference type="EMBL" id="PSS30119.1"/>
    </source>
</evidence>
<evidence type="ECO:0000256" key="4">
    <source>
        <dbReference type="ARBA" id="ARBA00023136"/>
    </source>
</evidence>
<dbReference type="EMBL" id="NKQK01000005">
    <property type="protein sequence ID" value="PSS30119.1"/>
    <property type="molecule type" value="Genomic_DNA"/>
</dbReference>
<evidence type="ECO:0000256" key="5">
    <source>
        <dbReference type="SAM" id="MobiDB-lite"/>
    </source>
</evidence>
<dbReference type="Gene3D" id="2.60.40.1820">
    <property type="match status" value="1"/>
</dbReference>
<dbReference type="STRING" id="1590841.A0A2R6RJC3"/>
<organism evidence="8 9">
    <name type="scientific">Actinidia chinensis var. chinensis</name>
    <name type="common">Chinese soft-hair kiwi</name>
    <dbReference type="NCBI Taxonomy" id="1590841"/>
    <lineage>
        <taxon>Eukaryota</taxon>
        <taxon>Viridiplantae</taxon>
        <taxon>Streptophyta</taxon>
        <taxon>Embryophyta</taxon>
        <taxon>Tracheophyta</taxon>
        <taxon>Spermatophyta</taxon>
        <taxon>Magnoliopsida</taxon>
        <taxon>eudicotyledons</taxon>
        <taxon>Gunneridae</taxon>
        <taxon>Pentapetalae</taxon>
        <taxon>asterids</taxon>
        <taxon>Ericales</taxon>
        <taxon>Actinidiaceae</taxon>
        <taxon>Actinidia</taxon>
    </lineage>
</organism>
<dbReference type="OMA" id="NCKYRFR"/>
<dbReference type="GO" id="GO:0098542">
    <property type="term" value="P:defense response to other organism"/>
    <property type="evidence" value="ECO:0007669"/>
    <property type="project" value="InterPro"/>
</dbReference>
<evidence type="ECO:0000256" key="2">
    <source>
        <dbReference type="ARBA" id="ARBA00022692"/>
    </source>
</evidence>
<evidence type="ECO:0000256" key="1">
    <source>
        <dbReference type="ARBA" id="ARBA00004167"/>
    </source>
</evidence>
<dbReference type="InParanoid" id="A0A2R6RJC3"/>
<dbReference type="PANTHER" id="PTHR31234:SF72">
    <property type="entry name" value="NDR1_HIN1-LIKE PROTEIN 6"/>
    <property type="match status" value="1"/>
</dbReference>
<dbReference type="Gramene" id="PSS30119">
    <property type="protein sequence ID" value="PSS30119"/>
    <property type="gene ID" value="CEY00_Acc05300"/>
</dbReference>
<comment type="subcellular location">
    <subcellularLocation>
        <location evidence="1">Membrane</location>
        <topology evidence="1">Single-pass membrane protein</topology>
    </subcellularLocation>
</comment>